<dbReference type="AlphaFoldDB" id="A0A5M8P1E0"/>
<keyword evidence="4" id="KW-0472">Membrane</keyword>
<evidence type="ECO:0000256" key="5">
    <source>
        <dbReference type="ARBA" id="ARBA00023237"/>
    </source>
</evidence>
<evidence type="ECO:0000259" key="8">
    <source>
        <dbReference type="Pfam" id="PF14322"/>
    </source>
</evidence>
<dbReference type="EMBL" id="SNRX01000009">
    <property type="protein sequence ID" value="KAA6302208.1"/>
    <property type="molecule type" value="Genomic_DNA"/>
</dbReference>
<accession>A0A5M8P1E0</accession>
<name>A0A5M8P1E0_9BACT</name>
<evidence type="ECO:0000313" key="9">
    <source>
        <dbReference type="EMBL" id="KAA6302208.1"/>
    </source>
</evidence>
<keyword evidence="3 6" id="KW-0732">Signal</keyword>
<feature type="domain" description="RagB/SusD" evidence="7">
    <location>
        <begin position="294"/>
        <end position="725"/>
    </location>
</feature>
<evidence type="ECO:0000256" key="2">
    <source>
        <dbReference type="ARBA" id="ARBA00006275"/>
    </source>
</evidence>
<feature type="signal peptide" evidence="6">
    <location>
        <begin position="1"/>
        <end position="22"/>
    </location>
</feature>
<organism evidence="9 10">
    <name type="scientific">Candidatus Ordinivivax streblomastigis</name>
    <dbReference type="NCBI Taxonomy" id="2540710"/>
    <lineage>
        <taxon>Bacteria</taxon>
        <taxon>Pseudomonadati</taxon>
        <taxon>Bacteroidota</taxon>
        <taxon>Bacteroidia</taxon>
        <taxon>Bacteroidales</taxon>
        <taxon>Candidatus Ordinivivax</taxon>
    </lineage>
</organism>
<dbReference type="InterPro" id="IPR011990">
    <property type="entry name" value="TPR-like_helical_dom_sf"/>
</dbReference>
<dbReference type="PROSITE" id="PS51257">
    <property type="entry name" value="PROKAR_LIPOPROTEIN"/>
    <property type="match status" value="1"/>
</dbReference>
<comment type="similarity">
    <text evidence="2">Belongs to the SusD family.</text>
</comment>
<comment type="subcellular location">
    <subcellularLocation>
        <location evidence="1">Cell outer membrane</location>
    </subcellularLocation>
</comment>
<dbReference type="InterPro" id="IPR033985">
    <property type="entry name" value="SusD-like_N"/>
</dbReference>
<proteinExistence type="inferred from homology"/>
<dbReference type="GO" id="GO:0009279">
    <property type="term" value="C:cell outer membrane"/>
    <property type="evidence" value="ECO:0007669"/>
    <property type="project" value="UniProtKB-SubCell"/>
</dbReference>
<comment type="caution">
    <text evidence="9">The sequence shown here is derived from an EMBL/GenBank/DDBJ whole genome shotgun (WGS) entry which is preliminary data.</text>
</comment>
<evidence type="ECO:0000256" key="3">
    <source>
        <dbReference type="ARBA" id="ARBA00022729"/>
    </source>
</evidence>
<sequence length="727" mass="82856">MKRIMYLYLVVVLSCLSSCVDLDIPPKTILSDEDIYNPTGMEAYMVGLYRRLPMDDYNVNNNNKDDRQGYFGGWEIYSWPMISTGETVCRHITGMSFHYAGYWREGWKIIRDANRLIENLPQYVDQMPAAQEWLAEAKFIRAYVYFTMAKRYGGLPLIEHLQAFTPDFEKLNVARSSCQDTYDFILNDLKEAEDGMSKVKLQGRANAFVATALKSKVALFAASIAKYGENYVYSVGDVMLCGIPKELANDYYTIAWQAARSLDAEYSLVGDGETDPEAQEKNFESVFTNANESPESIFIRKYDPTFYTHSFDMIYRPARLCTDAGDRFGVTLDWMELFDGEHFNDEANTGRLDLLYNEKGKSYYKVYKHAGELYEGAEPRLRASIMVPGKTYNGAFIDMRRGVIKVTVDSKNSIEKLFPDDYETRVTYSDPSNQPGKKYYDGNIVYQNEVNRPGQQTEEDMYKAKQPSGDSIKIYKNGLDGPGVNNSFPRAVITGIQGRKWIDLNLSIAAADAYGSTQSWIDIRYAEVLLNRAEAAIELYQSGVTAVSYEGLATNTRTDAFEVINRVRQRAGATLLAGESELSTEPAYNRPGSAVAAGETFNPGKGGFVYAPNRGIQIIRVERYKELAFEHKLYWDLRRWFSFHIQINKYRRRMLNPFLFSRTAHTFFDGLGKEVPDGEYIYDARICERADNELNFPINGSGVQTYYEYIPTAEMKKNPLLHGNRGQ</sequence>
<evidence type="ECO:0000259" key="7">
    <source>
        <dbReference type="Pfam" id="PF07980"/>
    </source>
</evidence>
<evidence type="ECO:0000256" key="4">
    <source>
        <dbReference type="ARBA" id="ARBA00023136"/>
    </source>
</evidence>
<protein>
    <submittedName>
        <fullName evidence="9">RagB/SusD family nutrient uptake outer membrane protein</fullName>
    </submittedName>
</protein>
<evidence type="ECO:0000256" key="1">
    <source>
        <dbReference type="ARBA" id="ARBA00004442"/>
    </source>
</evidence>
<reference evidence="9 10" key="1">
    <citation type="submission" date="2019-03" db="EMBL/GenBank/DDBJ databases">
        <title>Single cell metagenomics reveals metabolic interactions within the superorganism composed of flagellate Streblomastix strix and complex community of Bacteroidetes bacteria on its surface.</title>
        <authorList>
            <person name="Treitli S.C."/>
            <person name="Kolisko M."/>
            <person name="Husnik F."/>
            <person name="Keeling P."/>
            <person name="Hampl V."/>
        </authorList>
    </citation>
    <scope>NUCLEOTIDE SEQUENCE [LARGE SCALE GENOMIC DNA]</scope>
    <source>
        <strain evidence="9">St1</strain>
    </source>
</reference>
<evidence type="ECO:0000256" key="6">
    <source>
        <dbReference type="SAM" id="SignalP"/>
    </source>
</evidence>
<dbReference type="InterPro" id="IPR012944">
    <property type="entry name" value="SusD_RagB_dom"/>
</dbReference>
<feature type="domain" description="SusD-like N-terminal" evidence="8">
    <location>
        <begin position="42"/>
        <end position="219"/>
    </location>
</feature>
<feature type="chain" id="PRO_5024272933" evidence="6">
    <location>
        <begin position="23"/>
        <end position="727"/>
    </location>
</feature>
<dbReference type="Pfam" id="PF14322">
    <property type="entry name" value="SusD-like_3"/>
    <property type="match status" value="1"/>
</dbReference>
<dbReference type="Proteomes" id="UP000324575">
    <property type="component" value="Unassembled WGS sequence"/>
</dbReference>
<dbReference type="Pfam" id="PF07980">
    <property type="entry name" value="SusD_RagB"/>
    <property type="match status" value="1"/>
</dbReference>
<gene>
    <name evidence="9" type="ORF">EZS26_001568</name>
</gene>
<evidence type="ECO:0000313" key="10">
    <source>
        <dbReference type="Proteomes" id="UP000324575"/>
    </source>
</evidence>
<dbReference type="Gene3D" id="1.25.40.390">
    <property type="match status" value="1"/>
</dbReference>
<keyword evidence="5" id="KW-0998">Cell outer membrane</keyword>
<dbReference type="SUPFAM" id="SSF48452">
    <property type="entry name" value="TPR-like"/>
    <property type="match status" value="1"/>
</dbReference>